<dbReference type="InterPro" id="IPR016135">
    <property type="entry name" value="UBQ-conjugating_enzyme/RWD"/>
</dbReference>
<dbReference type="KEGG" id="cep:Cri9333_4850"/>
<dbReference type="HOGENOM" id="CLU_1584588_0_0_3"/>
<dbReference type="RefSeq" id="WP_015205612.1">
    <property type="nucleotide sequence ID" value="NC_019754.1"/>
</dbReference>
<protein>
    <submittedName>
        <fullName evidence="1">Uncharacterized protein</fullName>
    </submittedName>
</protein>
<dbReference type="EMBL" id="CP003623">
    <property type="protein sequence ID" value="AFZ15616.1"/>
    <property type="molecule type" value="Genomic_DNA"/>
</dbReference>
<dbReference type="Gene3D" id="3.10.110.10">
    <property type="entry name" value="Ubiquitin Conjugating Enzyme"/>
    <property type="match status" value="1"/>
</dbReference>
<dbReference type="OrthoDB" id="458288at2"/>
<gene>
    <name evidence="1" type="ORF">Cri9333_4850</name>
</gene>
<keyword evidence="2" id="KW-1185">Reference proteome</keyword>
<accession>K9W615</accession>
<evidence type="ECO:0000313" key="2">
    <source>
        <dbReference type="Proteomes" id="UP000010472"/>
    </source>
</evidence>
<reference evidence="1 2" key="1">
    <citation type="submission" date="2012-06" db="EMBL/GenBank/DDBJ databases">
        <title>Finished plasmid 3 of genome of Crinalium epipsammum PCC 9333.</title>
        <authorList>
            <consortium name="US DOE Joint Genome Institute"/>
            <person name="Gugger M."/>
            <person name="Coursin T."/>
            <person name="Rippka R."/>
            <person name="Tandeau De Marsac N."/>
            <person name="Huntemann M."/>
            <person name="Wei C.-L."/>
            <person name="Han J."/>
            <person name="Detter J.C."/>
            <person name="Han C."/>
            <person name="Tapia R."/>
            <person name="Davenport K."/>
            <person name="Daligault H."/>
            <person name="Erkkila T."/>
            <person name="Gu W."/>
            <person name="Munk A.C.C."/>
            <person name="Teshima H."/>
            <person name="Xu Y."/>
            <person name="Chain P."/>
            <person name="Chen A."/>
            <person name="Krypides N."/>
            <person name="Mavromatis K."/>
            <person name="Markowitz V."/>
            <person name="Szeto E."/>
            <person name="Ivanova N."/>
            <person name="Mikhailova N."/>
            <person name="Ovchinnikova G."/>
            <person name="Pagani I."/>
            <person name="Pati A."/>
            <person name="Goodwin L."/>
            <person name="Peters L."/>
            <person name="Pitluck S."/>
            <person name="Woyke T."/>
            <person name="Kerfeld C."/>
        </authorList>
    </citation>
    <scope>NUCLEOTIDE SEQUENCE [LARGE SCALE GENOMIC DNA]</scope>
    <source>
        <strain evidence="1 2">PCC 9333</strain>
        <plasmid evidence="2">Plasmid pCRI9333.03</plasmid>
    </source>
</reference>
<dbReference type="CDD" id="cd00195">
    <property type="entry name" value="UBCc_UEV"/>
    <property type="match status" value="1"/>
</dbReference>
<proteinExistence type="predicted"/>
<dbReference type="SUPFAM" id="SSF54495">
    <property type="entry name" value="UBC-like"/>
    <property type="match status" value="1"/>
</dbReference>
<dbReference type="Proteomes" id="UP000010472">
    <property type="component" value="Plasmid pCRI9333.03"/>
</dbReference>
<sequence>MAIRDQRLANDYRGLQKLCAFNEPVKVKILEQRGTPPEYYRIQLSNCKGIESVAGETPKYRTEHIIIISNFPANYPDPGQLPDVKVETPLYHPNVFSHGGFCFKGSELTTISQPLDVLVKRVISMIQYENLRFGAPANGNARDWANRNNHLFPLSTGSDFGQTKPKLNWR</sequence>
<organism evidence="1 2">
    <name type="scientific">Crinalium epipsammum PCC 9333</name>
    <dbReference type="NCBI Taxonomy" id="1173022"/>
    <lineage>
        <taxon>Bacteria</taxon>
        <taxon>Bacillati</taxon>
        <taxon>Cyanobacteriota</taxon>
        <taxon>Cyanophyceae</taxon>
        <taxon>Gomontiellales</taxon>
        <taxon>Gomontiellaceae</taxon>
        <taxon>Crinalium</taxon>
    </lineage>
</organism>
<geneLocation type="plasmid" evidence="1 2">
    <name>pCRI9333.03</name>
</geneLocation>
<keyword evidence="1" id="KW-0614">Plasmid</keyword>
<dbReference type="AlphaFoldDB" id="K9W615"/>
<name>K9W615_9CYAN</name>
<evidence type="ECO:0000313" key="1">
    <source>
        <dbReference type="EMBL" id="AFZ15616.1"/>
    </source>
</evidence>